<keyword evidence="3" id="KW-1185">Reference proteome</keyword>
<dbReference type="SUPFAM" id="SSF55729">
    <property type="entry name" value="Acyl-CoA N-acyltransferases (Nat)"/>
    <property type="match status" value="1"/>
</dbReference>
<dbReference type="Gene3D" id="3.40.630.30">
    <property type="match status" value="1"/>
</dbReference>
<evidence type="ECO:0000313" key="2">
    <source>
        <dbReference type="EMBL" id="QNT71278.1"/>
    </source>
</evidence>
<gene>
    <name evidence="2" type="ORF">HQ394_11035</name>
</gene>
<dbReference type="PANTHER" id="PTHR41368">
    <property type="entry name" value="PROTEIN YGHO"/>
    <property type="match status" value="1"/>
</dbReference>
<name>A0A7H1N6E2_9PROT</name>
<dbReference type="InterPro" id="IPR000182">
    <property type="entry name" value="GNAT_dom"/>
</dbReference>
<protein>
    <submittedName>
        <fullName evidence="2">N-acetyltransferase</fullName>
    </submittedName>
</protein>
<dbReference type="GO" id="GO:0016747">
    <property type="term" value="F:acyltransferase activity, transferring groups other than amino-acyl groups"/>
    <property type="evidence" value="ECO:0007669"/>
    <property type="project" value="InterPro"/>
</dbReference>
<keyword evidence="2" id="KW-0808">Transferase</keyword>
<dbReference type="PROSITE" id="PS51186">
    <property type="entry name" value="GNAT"/>
    <property type="match status" value="1"/>
</dbReference>
<dbReference type="PANTHER" id="PTHR41368:SF1">
    <property type="entry name" value="PROTEIN YGHO"/>
    <property type="match status" value="1"/>
</dbReference>
<proteinExistence type="predicted"/>
<sequence>MRQFLDIPRHVFATDRSWVQPLAFERLSHLDRRSNPYFAHAEAAFWVALQGNNPVGRISAQLDGLVPHDGAGAVGHFGFLDAIDDAETFAALLSTAEDWLAARGAVRVMGPFSLSINDECGLLVDGFETPPSLMMGHARPYYATHLDAFGYTGAKDLIAYEYEIAQDFPPAMQSFFTKISAEDKLRFRPLRMNDYAREIARVVDIFNDAWSGNWGFIPFSEADMRYLGSNLKPLLRSGDVAFGEIDGEAVAMAVCLPNLNEAIANLDGRLLPFGWLKLLWRLKVRTPGSARLPLMGVKRAYQRTAVGTALMLGVVQAVRDDHRRRGTHSAELSWILEDNRPTRRLIESIGGRP</sequence>
<feature type="domain" description="N-acetyltransferase" evidence="1">
    <location>
        <begin position="222"/>
        <end position="353"/>
    </location>
</feature>
<evidence type="ECO:0000259" key="1">
    <source>
        <dbReference type="PROSITE" id="PS51186"/>
    </source>
</evidence>
<dbReference type="AlphaFoldDB" id="A0A7H1N6E2"/>
<dbReference type="InterPro" id="IPR039968">
    <property type="entry name" value="BcerS-like"/>
</dbReference>
<dbReference type="KEGG" id="dvn:HQ394_11035"/>
<reference evidence="2 3" key="1">
    <citation type="submission" date="2020-05" db="EMBL/GenBank/DDBJ databases">
        <title>Complete closed genome sequence of Defluviicoccus vanus.</title>
        <authorList>
            <person name="Bessarab I."/>
            <person name="Arumugam K."/>
            <person name="Maszenan A.M."/>
            <person name="Seviour R.J."/>
            <person name="Williams R.B."/>
        </authorList>
    </citation>
    <scope>NUCLEOTIDE SEQUENCE [LARGE SCALE GENOMIC DNA]</scope>
    <source>
        <strain evidence="2 3">Ben 114</strain>
    </source>
</reference>
<dbReference type="InterPro" id="IPR016181">
    <property type="entry name" value="Acyl_CoA_acyltransferase"/>
</dbReference>
<evidence type="ECO:0000313" key="3">
    <source>
        <dbReference type="Proteomes" id="UP000516369"/>
    </source>
</evidence>
<accession>A0A7H1N6E2</accession>
<dbReference type="Proteomes" id="UP000516369">
    <property type="component" value="Chromosome"/>
</dbReference>
<dbReference type="EMBL" id="CP053923">
    <property type="protein sequence ID" value="QNT71278.1"/>
    <property type="molecule type" value="Genomic_DNA"/>
</dbReference>
<organism evidence="2 3">
    <name type="scientific">Defluviicoccus vanus</name>
    <dbReference type="NCBI Taxonomy" id="111831"/>
    <lineage>
        <taxon>Bacteria</taxon>
        <taxon>Pseudomonadati</taxon>
        <taxon>Pseudomonadota</taxon>
        <taxon>Alphaproteobacteria</taxon>
        <taxon>Rhodospirillales</taxon>
        <taxon>Rhodospirillaceae</taxon>
        <taxon>Defluviicoccus</taxon>
    </lineage>
</organism>